<proteinExistence type="predicted"/>
<reference evidence="1" key="1">
    <citation type="submission" date="2022-10" db="EMBL/GenBank/DDBJ databases">
        <title>The complete genomes of actinobacterial strains from the NBC collection.</title>
        <authorList>
            <person name="Joergensen T.S."/>
            <person name="Alvarez Arevalo M."/>
            <person name="Sterndorff E.B."/>
            <person name="Faurdal D."/>
            <person name="Vuksanovic O."/>
            <person name="Mourched A.-S."/>
            <person name="Charusanti P."/>
            <person name="Shaw S."/>
            <person name="Blin K."/>
            <person name="Weber T."/>
        </authorList>
    </citation>
    <scope>NUCLEOTIDE SEQUENCE</scope>
    <source>
        <strain evidence="1">NBC_01482</strain>
    </source>
</reference>
<dbReference type="EMBL" id="CP109441">
    <property type="protein sequence ID" value="WUV44664.1"/>
    <property type="molecule type" value="Genomic_DNA"/>
</dbReference>
<dbReference type="InterPro" id="IPR036514">
    <property type="entry name" value="SGNH_hydro_sf"/>
</dbReference>
<accession>A0ABZ1YN46</accession>
<evidence type="ECO:0000313" key="2">
    <source>
        <dbReference type="Proteomes" id="UP001432062"/>
    </source>
</evidence>
<keyword evidence="2" id="KW-1185">Reference proteome</keyword>
<dbReference type="Gene3D" id="3.40.50.1110">
    <property type="entry name" value="SGNH hydrolase"/>
    <property type="match status" value="1"/>
</dbReference>
<evidence type="ECO:0000313" key="1">
    <source>
        <dbReference type="EMBL" id="WUV44664.1"/>
    </source>
</evidence>
<dbReference type="RefSeq" id="WP_329407668.1">
    <property type="nucleotide sequence ID" value="NZ_CP109441.1"/>
</dbReference>
<protein>
    <recommendedName>
        <fullName evidence="3">SGNH hydrolase-type esterase domain-containing protein</fullName>
    </recommendedName>
</protein>
<dbReference type="SUPFAM" id="SSF52266">
    <property type="entry name" value="SGNH hydrolase"/>
    <property type="match status" value="2"/>
</dbReference>
<organism evidence="1 2">
    <name type="scientific">Nocardia vinacea</name>
    <dbReference type="NCBI Taxonomy" id="96468"/>
    <lineage>
        <taxon>Bacteria</taxon>
        <taxon>Bacillati</taxon>
        <taxon>Actinomycetota</taxon>
        <taxon>Actinomycetes</taxon>
        <taxon>Mycobacteriales</taxon>
        <taxon>Nocardiaceae</taxon>
        <taxon>Nocardia</taxon>
    </lineage>
</organism>
<name>A0ABZ1YN46_9NOCA</name>
<gene>
    <name evidence="1" type="ORF">OG563_36725</name>
</gene>
<sequence>MLGDSFTANTWDPLSMQQQCARGQTAWAAQLSQLMGIHGPDQVANTSCLGASIDSGPGYTLAIEASNGAKVGAFGPRTKLDFLDARALTAGHGLCSVQPWVNGVFNPSVDIDGLPFHPSPAGDAVVAKALYERYGG</sequence>
<dbReference type="Proteomes" id="UP001432062">
    <property type="component" value="Chromosome"/>
</dbReference>
<evidence type="ECO:0008006" key="3">
    <source>
        <dbReference type="Google" id="ProtNLM"/>
    </source>
</evidence>